<comment type="caution">
    <text evidence="1">The sequence shown here is derived from an EMBL/GenBank/DDBJ whole genome shotgun (WGS) entry which is preliminary data.</text>
</comment>
<protein>
    <submittedName>
        <fullName evidence="1">Uncharacterized protein</fullName>
    </submittedName>
</protein>
<dbReference type="EMBL" id="PYLZ01000008">
    <property type="protein sequence ID" value="PSW23594.1"/>
    <property type="molecule type" value="Genomic_DNA"/>
</dbReference>
<gene>
    <name evidence="1" type="ORF">C9I94_15870</name>
</gene>
<dbReference type="OrthoDB" id="5828711at2"/>
<sequence length="195" mass="21905">MTATKNIDKTILSTSYIPSLTAHTATFMSARSKERSFLPARGAHWWLISFSNPIALEQFIAQLFSNGFYGDIEVRGNDIELQTKSLHEAFVINSYCHPEAFPIVLSQLTADAIFVENDSHALLCNQRNNGALSYTGERLVHLQFSVSPSSWSMLNILSQIISIHAIVHFDPTGYMILKATEAEQETIIRHLESYL</sequence>
<dbReference type="RefSeq" id="WP_048898438.1">
    <property type="nucleotide sequence ID" value="NZ_AP024852.1"/>
</dbReference>
<dbReference type="AlphaFoldDB" id="A0A0J8VDD7"/>
<accession>A0A0J8VDD7</accession>
<organism evidence="1 2">
    <name type="scientific">Photobacterium swingsii</name>
    <dbReference type="NCBI Taxonomy" id="680026"/>
    <lineage>
        <taxon>Bacteria</taxon>
        <taxon>Pseudomonadati</taxon>
        <taxon>Pseudomonadota</taxon>
        <taxon>Gammaproteobacteria</taxon>
        <taxon>Vibrionales</taxon>
        <taxon>Vibrionaceae</taxon>
        <taxon>Photobacterium</taxon>
    </lineage>
</organism>
<evidence type="ECO:0000313" key="2">
    <source>
        <dbReference type="Proteomes" id="UP000240481"/>
    </source>
</evidence>
<keyword evidence="2" id="KW-1185">Reference proteome</keyword>
<reference evidence="1 2" key="1">
    <citation type="submission" date="2018-01" db="EMBL/GenBank/DDBJ databases">
        <title>Whole genome sequencing of Histamine producing bacteria.</title>
        <authorList>
            <person name="Butler K."/>
        </authorList>
    </citation>
    <scope>NUCLEOTIDE SEQUENCE [LARGE SCALE GENOMIC DNA]</scope>
    <source>
        <strain evidence="1 2">DSM 24669</strain>
    </source>
</reference>
<dbReference type="Proteomes" id="UP000240481">
    <property type="component" value="Unassembled WGS sequence"/>
</dbReference>
<proteinExistence type="predicted"/>
<name>A0A0J8VDD7_9GAMM</name>
<evidence type="ECO:0000313" key="1">
    <source>
        <dbReference type="EMBL" id="PSW23594.1"/>
    </source>
</evidence>